<comment type="similarity">
    <text evidence="1">Belongs to the UPF0065 (bug) family.</text>
</comment>
<dbReference type="PIRSF" id="PIRSF017082">
    <property type="entry name" value="YflP"/>
    <property type="match status" value="1"/>
</dbReference>
<evidence type="ECO:0000256" key="2">
    <source>
        <dbReference type="SAM" id="SignalP"/>
    </source>
</evidence>
<feature type="chain" id="PRO_5045590268" description="Tripartite tricarboxylate transporter substrate binding protein" evidence="2">
    <location>
        <begin position="22"/>
        <end position="332"/>
    </location>
</feature>
<evidence type="ECO:0008006" key="5">
    <source>
        <dbReference type="Google" id="ProtNLM"/>
    </source>
</evidence>
<evidence type="ECO:0000256" key="1">
    <source>
        <dbReference type="ARBA" id="ARBA00006987"/>
    </source>
</evidence>
<dbReference type="CDD" id="cd07012">
    <property type="entry name" value="PBP2_Bug_TTT"/>
    <property type="match status" value="1"/>
</dbReference>
<evidence type="ECO:0000313" key="3">
    <source>
        <dbReference type="EMBL" id="CAG2158170.1"/>
    </source>
</evidence>
<dbReference type="Gene3D" id="3.40.190.10">
    <property type="entry name" value="Periplasmic binding protein-like II"/>
    <property type="match status" value="1"/>
</dbReference>
<organism evidence="3 4">
    <name type="scientific">Cupriavidus numazuensis</name>
    <dbReference type="NCBI Taxonomy" id="221992"/>
    <lineage>
        <taxon>Bacteria</taxon>
        <taxon>Pseudomonadati</taxon>
        <taxon>Pseudomonadota</taxon>
        <taxon>Betaproteobacteria</taxon>
        <taxon>Burkholderiales</taxon>
        <taxon>Burkholderiaceae</taxon>
        <taxon>Cupriavidus</taxon>
    </lineage>
</organism>
<dbReference type="InterPro" id="IPR042100">
    <property type="entry name" value="Bug_dom1"/>
</dbReference>
<dbReference type="EMBL" id="CAJPVI010000045">
    <property type="protein sequence ID" value="CAG2158170.1"/>
    <property type="molecule type" value="Genomic_DNA"/>
</dbReference>
<dbReference type="SUPFAM" id="SSF53850">
    <property type="entry name" value="Periplasmic binding protein-like II"/>
    <property type="match status" value="1"/>
</dbReference>
<accession>A0ABN7Q850</accession>
<keyword evidence="4" id="KW-1185">Reference proteome</keyword>
<dbReference type="Proteomes" id="UP000672657">
    <property type="component" value="Unassembled WGS sequence"/>
</dbReference>
<dbReference type="InterPro" id="IPR005064">
    <property type="entry name" value="BUG"/>
</dbReference>
<evidence type="ECO:0000313" key="4">
    <source>
        <dbReference type="Proteomes" id="UP000672657"/>
    </source>
</evidence>
<protein>
    <recommendedName>
        <fullName evidence="5">Tripartite tricarboxylate transporter substrate binding protein</fullName>
    </recommendedName>
</protein>
<feature type="signal peptide" evidence="2">
    <location>
        <begin position="1"/>
        <end position="21"/>
    </location>
</feature>
<reference evidence="3 4" key="1">
    <citation type="submission" date="2021-03" db="EMBL/GenBank/DDBJ databases">
        <authorList>
            <person name="Peeters C."/>
        </authorList>
    </citation>
    <scope>NUCLEOTIDE SEQUENCE [LARGE SCALE GENOMIC DNA]</scope>
    <source>
        <strain evidence="3 4">LMG 26411</strain>
    </source>
</reference>
<proteinExistence type="inferred from homology"/>
<dbReference type="PANTHER" id="PTHR42928">
    <property type="entry name" value="TRICARBOXYLATE-BINDING PROTEIN"/>
    <property type="match status" value="1"/>
</dbReference>
<comment type="caution">
    <text evidence="3">The sequence shown here is derived from an EMBL/GenBank/DDBJ whole genome shotgun (WGS) entry which is preliminary data.</text>
</comment>
<dbReference type="RefSeq" id="WP_211956719.1">
    <property type="nucleotide sequence ID" value="NZ_CAJPVI010000045.1"/>
</dbReference>
<name>A0ABN7Q850_9BURK</name>
<dbReference type="Gene3D" id="3.40.190.150">
    <property type="entry name" value="Bordetella uptake gene, domain 1"/>
    <property type="match status" value="1"/>
</dbReference>
<dbReference type="PANTHER" id="PTHR42928:SF5">
    <property type="entry name" value="BLR1237 PROTEIN"/>
    <property type="match status" value="1"/>
</dbReference>
<sequence length="332" mass="35529">MKKISSKRTLRVVAGAMFASATVFLTATPALGQANKPIVMKVAFPAGGPTDTSARRIQAPLQTLLGQAVIVENQPGAGGSIAAVSVKNAPADGGTLLAAAGNDLILAPLAISQARYKAEGFKLLAPLGDSDVVLVTSKKHNFTGIDELIEHSRRDPKAFSIGTWGYGSSTHIVAADFGEKIGVQYLTVPYKGAAPQVQALLSQEIDFAFLSFSGNVAELIRTGKVRVIGVASQKRNTHLPNVPTLNEGKYLKNFFHNIWGGIFVPANVPDAVAIKLNKSITEVTQRDDFKRYLHDTAALPLQPMTLSEAASFYQSELEKVQRIARNINLEPQ</sequence>
<keyword evidence="2" id="KW-0732">Signal</keyword>
<gene>
    <name evidence="3" type="ORF">LMG26411_05863</name>
</gene>
<dbReference type="Pfam" id="PF03401">
    <property type="entry name" value="TctC"/>
    <property type="match status" value="1"/>
</dbReference>